<dbReference type="GO" id="GO:0008986">
    <property type="term" value="F:pyruvate, water dikinase activity"/>
    <property type="evidence" value="ECO:0007669"/>
    <property type="project" value="UniProtKB-EC"/>
</dbReference>
<dbReference type="InterPro" id="IPR013815">
    <property type="entry name" value="ATP_grasp_subdomain_1"/>
</dbReference>
<keyword evidence="11" id="KW-0067">ATP-binding</keyword>
<dbReference type="RefSeq" id="WP_094412725.1">
    <property type="nucleotide sequence ID" value="NZ_NOXV01000186.1"/>
</dbReference>
<evidence type="ECO:0000256" key="13">
    <source>
        <dbReference type="ARBA" id="ARBA00033470"/>
    </source>
</evidence>
<dbReference type="GO" id="GO:0046872">
    <property type="term" value="F:metal ion binding"/>
    <property type="evidence" value="ECO:0007669"/>
    <property type="project" value="UniProtKB-KW"/>
</dbReference>
<sequence>MKRYLKKFSEISAADTALAGVKAAFMADLYNLDDPDMKVPEGFVLTSEGFDYFLEYNAIEGTLLSLTEKAVHANFESIEEISKSAKKLLFNARFPVKLEIAINRMCESLFDTGGQPLAVRSSSYYQRNGEPCGMESYLNISGNVALIYAIKCCFASYFNTEAITCRAKKGITGINLSVILQKMAGIHGISGTARSLPPLVPEGHRTISIKGNNGLGSNLLEGVSPDEFIVNSSLLRNSSTSGIVKIQGKKTQMLVTNDNASGINSVTLKLTPGELRERFILEDEEAITLAKAVVKTASYYNSDVCLEWAKEAGESFFNIVGLQVMPA</sequence>
<dbReference type="InterPro" id="IPR006319">
    <property type="entry name" value="PEP_synth"/>
</dbReference>
<dbReference type="UniPathway" id="UPA00138"/>
<comment type="caution">
    <text evidence="16">The sequence shown here is derived from an EMBL/GenBank/DDBJ whole genome shotgun (WGS) entry which is preliminary data.</text>
</comment>
<comment type="similarity">
    <text evidence="4">Belongs to the PEP-utilizing enzyme family.</text>
</comment>
<comment type="catalytic activity">
    <reaction evidence="14">
        <text>pyruvate + ATP + H2O = phosphoenolpyruvate + AMP + phosphate + 2 H(+)</text>
        <dbReference type="Rhea" id="RHEA:11364"/>
        <dbReference type="ChEBI" id="CHEBI:15361"/>
        <dbReference type="ChEBI" id="CHEBI:15377"/>
        <dbReference type="ChEBI" id="CHEBI:15378"/>
        <dbReference type="ChEBI" id="CHEBI:30616"/>
        <dbReference type="ChEBI" id="CHEBI:43474"/>
        <dbReference type="ChEBI" id="CHEBI:58702"/>
        <dbReference type="ChEBI" id="CHEBI:456215"/>
        <dbReference type="EC" id="2.7.9.2"/>
    </reaction>
</comment>
<dbReference type="InterPro" id="IPR002192">
    <property type="entry name" value="PPDK_AMP/ATP-bd"/>
</dbReference>
<evidence type="ECO:0000256" key="11">
    <source>
        <dbReference type="ARBA" id="ARBA00022840"/>
    </source>
</evidence>
<name>A0A255ZNI0_9FLAO</name>
<evidence type="ECO:0000256" key="14">
    <source>
        <dbReference type="ARBA" id="ARBA00047700"/>
    </source>
</evidence>
<feature type="domain" description="Pyruvate phosphate dikinase AMP/ATP-binding" evidence="15">
    <location>
        <begin position="18"/>
        <end position="317"/>
    </location>
</feature>
<dbReference type="Pfam" id="PF01326">
    <property type="entry name" value="PPDK_N"/>
    <property type="match status" value="1"/>
</dbReference>
<evidence type="ECO:0000256" key="5">
    <source>
        <dbReference type="ARBA" id="ARBA00011996"/>
    </source>
</evidence>
<dbReference type="GO" id="GO:0006094">
    <property type="term" value="P:gluconeogenesis"/>
    <property type="evidence" value="ECO:0007669"/>
    <property type="project" value="UniProtKB-UniPathway"/>
</dbReference>
<keyword evidence="12" id="KW-0460">Magnesium</keyword>
<evidence type="ECO:0000256" key="4">
    <source>
        <dbReference type="ARBA" id="ARBA00007837"/>
    </source>
</evidence>
<dbReference type="AlphaFoldDB" id="A0A255ZNI0"/>
<evidence type="ECO:0000256" key="8">
    <source>
        <dbReference type="ARBA" id="ARBA00022723"/>
    </source>
</evidence>
<gene>
    <name evidence="16" type="ORF">CHU92_03690</name>
</gene>
<protein>
    <recommendedName>
        <fullName evidence="6">Phosphoenolpyruvate synthase</fullName>
        <ecNumber evidence="5">2.7.9.2</ecNumber>
    </recommendedName>
    <alternativeName>
        <fullName evidence="13">Pyruvate, water dikinase</fullName>
    </alternativeName>
</protein>
<dbReference type="GO" id="GO:0005524">
    <property type="term" value="F:ATP binding"/>
    <property type="evidence" value="ECO:0007669"/>
    <property type="project" value="UniProtKB-KW"/>
</dbReference>
<dbReference type="OrthoDB" id="9765468at2"/>
<dbReference type="SUPFAM" id="SSF56059">
    <property type="entry name" value="Glutathione synthetase ATP-binding domain-like"/>
    <property type="match status" value="1"/>
</dbReference>
<evidence type="ECO:0000256" key="2">
    <source>
        <dbReference type="ARBA" id="ARBA00002988"/>
    </source>
</evidence>
<evidence type="ECO:0000256" key="1">
    <source>
        <dbReference type="ARBA" id="ARBA00001946"/>
    </source>
</evidence>
<evidence type="ECO:0000256" key="10">
    <source>
        <dbReference type="ARBA" id="ARBA00022777"/>
    </source>
</evidence>
<evidence type="ECO:0000313" key="16">
    <source>
        <dbReference type="EMBL" id="OYQ43073.1"/>
    </source>
</evidence>
<comment type="function">
    <text evidence="2">Catalyzes the phosphorylation of pyruvate to phosphoenolpyruvate.</text>
</comment>
<accession>A0A255ZNI0</accession>
<dbReference type="Gene3D" id="3.30.470.20">
    <property type="entry name" value="ATP-grasp fold, B domain"/>
    <property type="match status" value="1"/>
</dbReference>
<evidence type="ECO:0000256" key="3">
    <source>
        <dbReference type="ARBA" id="ARBA00004742"/>
    </source>
</evidence>
<keyword evidence="9" id="KW-0547">Nucleotide-binding</keyword>
<keyword evidence="10" id="KW-0418">Kinase</keyword>
<dbReference type="PANTHER" id="PTHR43030">
    <property type="entry name" value="PHOSPHOENOLPYRUVATE SYNTHASE"/>
    <property type="match status" value="1"/>
</dbReference>
<evidence type="ECO:0000256" key="12">
    <source>
        <dbReference type="ARBA" id="ARBA00022842"/>
    </source>
</evidence>
<proteinExistence type="inferred from homology"/>
<evidence type="ECO:0000256" key="9">
    <source>
        <dbReference type="ARBA" id="ARBA00022741"/>
    </source>
</evidence>
<evidence type="ECO:0000313" key="17">
    <source>
        <dbReference type="Proteomes" id="UP000216605"/>
    </source>
</evidence>
<organism evidence="16 17">
    <name type="scientific">Flavobacterium cyanobacteriorum</name>
    <dbReference type="NCBI Taxonomy" id="2022802"/>
    <lineage>
        <taxon>Bacteria</taxon>
        <taxon>Pseudomonadati</taxon>
        <taxon>Bacteroidota</taxon>
        <taxon>Flavobacteriia</taxon>
        <taxon>Flavobacteriales</taxon>
        <taxon>Flavobacteriaceae</taxon>
        <taxon>Flavobacterium</taxon>
    </lineage>
</organism>
<dbReference type="Gene3D" id="3.30.1490.20">
    <property type="entry name" value="ATP-grasp fold, A domain"/>
    <property type="match status" value="1"/>
</dbReference>
<dbReference type="EC" id="2.7.9.2" evidence="5"/>
<evidence type="ECO:0000256" key="7">
    <source>
        <dbReference type="ARBA" id="ARBA00022679"/>
    </source>
</evidence>
<dbReference type="EMBL" id="NOXV01000186">
    <property type="protein sequence ID" value="OYQ43073.1"/>
    <property type="molecule type" value="Genomic_DNA"/>
</dbReference>
<evidence type="ECO:0000259" key="15">
    <source>
        <dbReference type="Pfam" id="PF01326"/>
    </source>
</evidence>
<keyword evidence="8" id="KW-0479">Metal-binding</keyword>
<keyword evidence="7" id="KW-0808">Transferase</keyword>
<reference evidence="16 17" key="1">
    <citation type="submission" date="2017-07" db="EMBL/GenBank/DDBJ databases">
        <title>Flavobacterium cyanobacteriorum sp. nov., isolated from cyanobacterial aggregates in a eutrophic lake.</title>
        <authorList>
            <person name="Cai H."/>
        </authorList>
    </citation>
    <scope>NUCLEOTIDE SEQUENCE [LARGE SCALE GENOMIC DNA]</scope>
    <source>
        <strain evidence="16 17">TH021</strain>
    </source>
</reference>
<comment type="pathway">
    <text evidence="3">Carbohydrate biosynthesis; gluconeogenesis.</text>
</comment>
<comment type="cofactor">
    <cofactor evidence="1">
        <name>Mg(2+)</name>
        <dbReference type="ChEBI" id="CHEBI:18420"/>
    </cofactor>
</comment>
<dbReference type="PANTHER" id="PTHR43030:SF1">
    <property type="entry name" value="PHOSPHOENOLPYRUVATE SYNTHASE"/>
    <property type="match status" value="1"/>
</dbReference>
<dbReference type="Proteomes" id="UP000216605">
    <property type="component" value="Unassembled WGS sequence"/>
</dbReference>
<evidence type="ECO:0000256" key="6">
    <source>
        <dbReference type="ARBA" id="ARBA00021623"/>
    </source>
</evidence>
<keyword evidence="17" id="KW-1185">Reference proteome</keyword>